<keyword evidence="2" id="KW-1185">Reference proteome</keyword>
<evidence type="ECO:0000313" key="1">
    <source>
        <dbReference type="EMBL" id="QIW87720.1"/>
    </source>
</evidence>
<reference evidence="1 2" key="1">
    <citation type="submission" date="2020-03" db="EMBL/GenBank/DDBJ databases">
        <authorList>
            <person name="Holtappels D."/>
            <person name="Bomans J.P.J."/>
            <person name="Lavigne R."/>
            <person name="Wagemans J."/>
        </authorList>
    </citation>
    <scope>NUCLEOTIDE SEQUENCE [LARGE SCALE GENOMIC DNA]</scope>
    <source>
        <strain evidence="1 2">OLIVR5</strain>
    </source>
</reference>
<gene>
    <name evidence="1" type="ORF">Ab1vBOLIVR5_gp72c</name>
</gene>
<organism evidence="1 2">
    <name type="scientific">Agrobacterium phage OLIVR5</name>
    <dbReference type="NCBI Taxonomy" id="2723773"/>
    <lineage>
        <taxon>Viruses</taxon>
        <taxon>Duplodnaviria</taxon>
        <taxon>Heunggongvirae</taxon>
        <taxon>Uroviricota</taxon>
        <taxon>Caudoviricetes</taxon>
        <taxon>Pootjesviridae</taxon>
        <taxon>Heverleevirus</taxon>
        <taxon>Heverleevirus OLIVR5</taxon>
    </lineage>
</organism>
<proteinExistence type="predicted"/>
<dbReference type="EMBL" id="MT234342">
    <property type="protein sequence ID" value="QIW87720.1"/>
    <property type="molecule type" value="Genomic_DNA"/>
</dbReference>
<evidence type="ECO:0000313" key="2">
    <source>
        <dbReference type="Proteomes" id="UP000671873"/>
    </source>
</evidence>
<dbReference type="Proteomes" id="UP000671873">
    <property type="component" value="Segment"/>
</dbReference>
<name>A0A858MUX6_9CAUD</name>
<protein>
    <submittedName>
        <fullName evidence="1">Uncharacterized protein</fullName>
    </submittedName>
</protein>
<sequence length="32" mass="3998">MNVDDIVEFMKEKGWIGVYYTEEFIRKRYLHS</sequence>
<accession>A0A858MUX6</accession>